<dbReference type="InterPro" id="IPR029068">
    <property type="entry name" value="Glyas_Bleomycin-R_OHBP_Dase"/>
</dbReference>
<gene>
    <name evidence="2" type="ORF">ACM01_23040</name>
</gene>
<accession>A0A0J7ZAC5</accession>
<sequence>MTIRRIVPNVHVGSEEAMTKSRDFYGLLGFEEAMTLFSGGHPQTPGGWVMTMASPANPTAQISFFTEERTGPVVPDLSVEVEDVDAVYAQVVASGAEVVREIRDEEWGVRRFFVRDPGGRVVNVLSHRA</sequence>
<dbReference type="AlphaFoldDB" id="A0A0J7ZAC5"/>
<organism evidence="2 3">
    <name type="scientific">Streptomyces viridochromogenes</name>
    <dbReference type="NCBI Taxonomy" id="1938"/>
    <lineage>
        <taxon>Bacteria</taxon>
        <taxon>Bacillati</taxon>
        <taxon>Actinomycetota</taxon>
        <taxon>Actinomycetes</taxon>
        <taxon>Kitasatosporales</taxon>
        <taxon>Streptomycetaceae</taxon>
        <taxon>Streptomyces</taxon>
    </lineage>
</organism>
<dbReference type="PANTHER" id="PTHR34109">
    <property type="entry name" value="BNAUNNG04460D PROTEIN-RELATED"/>
    <property type="match status" value="1"/>
</dbReference>
<dbReference type="SUPFAM" id="SSF54593">
    <property type="entry name" value="Glyoxalase/Bleomycin resistance protein/Dihydroxybiphenyl dioxygenase"/>
    <property type="match status" value="1"/>
</dbReference>
<dbReference type="InterPro" id="IPR004360">
    <property type="entry name" value="Glyas_Fos-R_dOase_dom"/>
</dbReference>
<name>A0A0J7ZAC5_STRVR</name>
<comment type="caution">
    <text evidence="2">The sequence shown here is derived from an EMBL/GenBank/DDBJ whole genome shotgun (WGS) entry which is preliminary data.</text>
</comment>
<dbReference type="EMBL" id="LFNT01000027">
    <property type="protein sequence ID" value="KMS72427.1"/>
    <property type="molecule type" value="Genomic_DNA"/>
</dbReference>
<dbReference type="OrthoDB" id="9798201at2"/>
<dbReference type="RefSeq" id="WP_048583230.1">
    <property type="nucleotide sequence ID" value="NZ_LFNT01000027.1"/>
</dbReference>
<dbReference type="PANTHER" id="PTHR34109:SF4">
    <property type="entry name" value="LYASE"/>
    <property type="match status" value="1"/>
</dbReference>
<dbReference type="InterPro" id="IPR037523">
    <property type="entry name" value="VOC_core"/>
</dbReference>
<dbReference type="PATRIC" id="fig|1938.3.peg.3499"/>
<dbReference type="Pfam" id="PF00903">
    <property type="entry name" value="Glyoxalase"/>
    <property type="match status" value="1"/>
</dbReference>
<evidence type="ECO:0000259" key="1">
    <source>
        <dbReference type="PROSITE" id="PS51819"/>
    </source>
</evidence>
<protein>
    <submittedName>
        <fullName evidence="2">Glyoxalase</fullName>
    </submittedName>
</protein>
<dbReference type="Proteomes" id="UP000037432">
    <property type="component" value="Unassembled WGS sequence"/>
</dbReference>
<dbReference type="PROSITE" id="PS51819">
    <property type="entry name" value="VOC"/>
    <property type="match status" value="1"/>
</dbReference>
<dbReference type="Gene3D" id="3.10.180.10">
    <property type="entry name" value="2,3-Dihydroxybiphenyl 1,2-Dioxygenase, domain 1"/>
    <property type="match status" value="1"/>
</dbReference>
<evidence type="ECO:0000313" key="2">
    <source>
        <dbReference type="EMBL" id="KMS72427.1"/>
    </source>
</evidence>
<proteinExistence type="predicted"/>
<reference evidence="2 3" key="1">
    <citation type="submission" date="2015-06" db="EMBL/GenBank/DDBJ databases">
        <authorList>
            <person name="Ju K.-S."/>
            <person name="Doroghazi J.R."/>
            <person name="Metcalf W.W."/>
        </authorList>
    </citation>
    <scope>NUCLEOTIDE SEQUENCE [LARGE SCALE GENOMIC DNA]</scope>
    <source>
        <strain evidence="2 3">NRRL 3414</strain>
    </source>
</reference>
<feature type="domain" description="VOC" evidence="1">
    <location>
        <begin position="2"/>
        <end position="127"/>
    </location>
</feature>
<evidence type="ECO:0000313" key="3">
    <source>
        <dbReference type="Proteomes" id="UP000037432"/>
    </source>
</evidence>